<dbReference type="OrthoDB" id="419598at2759"/>
<dbReference type="AlphaFoldDB" id="A0A8J8NK62"/>
<dbReference type="SUPFAM" id="SSF51735">
    <property type="entry name" value="NAD(P)-binding Rossmann-fold domains"/>
    <property type="match status" value="1"/>
</dbReference>
<evidence type="ECO:0000313" key="3">
    <source>
        <dbReference type="Proteomes" id="UP000785679"/>
    </source>
</evidence>
<dbReference type="EMBL" id="RRYP01014507">
    <property type="protein sequence ID" value="TNV75941.1"/>
    <property type="molecule type" value="Genomic_DNA"/>
</dbReference>
<dbReference type="Pfam" id="PF13460">
    <property type="entry name" value="NAD_binding_10"/>
    <property type="match status" value="1"/>
</dbReference>
<dbReference type="InterPro" id="IPR036291">
    <property type="entry name" value="NAD(P)-bd_dom_sf"/>
</dbReference>
<dbReference type="CDD" id="cd05244">
    <property type="entry name" value="BVR-B_like_SDR_a"/>
    <property type="match status" value="1"/>
</dbReference>
<reference evidence="2" key="1">
    <citation type="submission" date="2019-06" db="EMBL/GenBank/DDBJ databases">
        <authorList>
            <person name="Zheng W."/>
        </authorList>
    </citation>
    <scope>NUCLEOTIDE SEQUENCE</scope>
    <source>
        <strain evidence="2">QDHG01</strain>
    </source>
</reference>
<dbReference type="Gene3D" id="3.40.50.720">
    <property type="entry name" value="NAD(P)-binding Rossmann-like Domain"/>
    <property type="match status" value="1"/>
</dbReference>
<evidence type="ECO:0000313" key="2">
    <source>
        <dbReference type="EMBL" id="TNV75941.1"/>
    </source>
</evidence>
<feature type="domain" description="NAD(P)-binding" evidence="1">
    <location>
        <begin position="21"/>
        <end position="205"/>
    </location>
</feature>
<name>A0A8J8NK62_HALGN</name>
<comment type="caution">
    <text evidence="2">The sequence shown here is derived from an EMBL/GenBank/DDBJ whole genome shotgun (WGS) entry which is preliminary data.</text>
</comment>
<sequence>MVESTQTAAAAGKTLNLVIFGATGGSGIELCKQAVEAGHRVTAYVRNPDKLTIESENLVKVKAELNDEAAMDAAIKDKDAVLCSLGGKGLLSRDTTCSVGTKAIVNSMKKQGVNRLIVLSSYGVGPGNRSLLPWAIRGMLYHPLADKDDQEALVVASGLDYTIVRPPRLVDKPAQGTWVALEAGRVPHMEISRADVATFMLKSLYENTWVKMTPHLSWPAPNAAK</sequence>
<dbReference type="PANTHER" id="PTHR15020:SF50">
    <property type="entry name" value="UPF0659 PROTEIN YMR090W"/>
    <property type="match status" value="1"/>
</dbReference>
<dbReference type="Proteomes" id="UP000785679">
    <property type="component" value="Unassembled WGS sequence"/>
</dbReference>
<proteinExistence type="predicted"/>
<evidence type="ECO:0000259" key="1">
    <source>
        <dbReference type="Pfam" id="PF13460"/>
    </source>
</evidence>
<dbReference type="PANTHER" id="PTHR15020">
    <property type="entry name" value="FLAVIN REDUCTASE-RELATED"/>
    <property type="match status" value="1"/>
</dbReference>
<keyword evidence="3" id="KW-1185">Reference proteome</keyword>
<organism evidence="2 3">
    <name type="scientific">Halteria grandinella</name>
    <dbReference type="NCBI Taxonomy" id="5974"/>
    <lineage>
        <taxon>Eukaryota</taxon>
        <taxon>Sar</taxon>
        <taxon>Alveolata</taxon>
        <taxon>Ciliophora</taxon>
        <taxon>Intramacronucleata</taxon>
        <taxon>Spirotrichea</taxon>
        <taxon>Stichotrichia</taxon>
        <taxon>Sporadotrichida</taxon>
        <taxon>Halteriidae</taxon>
        <taxon>Halteria</taxon>
    </lineage>
</organism>
<protein>
    <recommendedName>
        <fullName evidence="1">NAD(P)-binding domain-containing protein</fullName>
    </recommendedName>
</protein>
<gene>
    <name evidence="2" type="ORF">FGO68_gene1572</name>
</gene>
<dbReference type="InterPro" id="IPR016040">
    <property type="entry name" value="NAD(P)-bd_dom"/>
</dbReference>
<accession>A0A8J8NK62</accession>